<name>A0AAW1RHI3_9CHLO</name>
<evidence type="ECO:0000259" key="3">
    <source>
        <dbReference type="PROSITE" id="PS50853"/>
    </source>
</evidence>
<feature type="region of interest" description="Disordered" evidence="1">
    <location>
        <begin position="615"/>
        <end position="650"/>
    </location>
</feature>
<evidence type="ECO:0000313" key="5">
    <source>
        <dbReference type="Proteomes" id="UP001438707"/>
    </source>
</evidence>
<dbReference type="Proteomes" id="UP001438707">
    <property type="component" value="Unassembled WGS sequence"/>
</dbReference>
<feature type="transmembrane region" description="Helical" evidence="2">
    <location>
        <begin position="1189"/>
        <end position="1206"/>
    </location>
</feature>
<protein>
    <recommendedName>
        <fullName evidence="3">Fibronectin type-III domain-containing protein</fullName>
    </recommendedName>
</protein>
<dbReference type="CDD" id="cd00063">
    <property type="entry name" value="FN3"/>
    <property type="match status" value="9"/>
</dbReference>
<dbReference type="EMBL" id="JALJOS010000011">
    <property type="protein sequence ID" value="KAK9833069.1"/>
    <property type="molecule type" value="Genomic_DNA"/>
</dbReference>
<dbReference type="PANTHER" id="PTHR24099:SF11">
    <property type="entry name" value="FIBRONECTIN TYPE III DOMAIN-CONTAINING 3BA-RELATED"/>
    <property type="match status" value="1"/>
</dbReference>
<feature type="region of interest" description="Disordered" evidence="1">
    <location>
        <begin position="1"/>
        <end position="72"/>
    </location>
</feature>
<feature type="compositionally biased region" description="Polar residues" evidence="1">
    <location>
        <begin position="8"/>
        <end position="18"/>
    </location>
</feature>
<feature type="region of interest" description="Disordered" evidence="1">
    <location>
        <begin position="674"/>
        <end position="747"/>
    </location>
</feature>
<dbReference type="InterPro" id="IPR050617">
    <property type="entry name" value="E3_ligase_FN3/SPRY"/>
</dbReference>
<keyword evidence="5" id="KW-1185">Reference proteome</keyword>
<dbReference type="PRINTS" id="PR00014">
    <property type="entry name" value="FNTYPEIII"/>
</dbReference>
<feature type="domain" description="Fibronectin type-III" evidence="3">
    <location>
        <begin position="409"/>
        <end position="509"/>
    </location>
</feature>
<dbReference type="Gene3D" id="2.60.40.10">
    <property type="entry name" value="Immunoglobulins"/>
    <property type="match status" value="9"/>
</dbReference>
<feature type="region of interest" description="Disordered" evidence="1">
    <location>
        <begin position="874"/>
        <end position="901"/>
    </location>
</feature>
<evidence type="ECO:0000313" key="4">
    <source>
        <dbReference type="EMBL" id="KAK9833069.1"/>
    </source>
</evidence>
<dbReference type="InterPro" id="IPR003961">
    <property type="entry name" value="FN3_dom"/>
</dbReference>
<feature type="region of interest" description="Disordered" evidence="1">
    <location>
        <begin position="185"/>
        <end position="216"/>
    </location>
</feature>
<reference evidence="4 5" key="1">
    <citation type="journal article" date="2024" name="Nat. Commun.">
        <title>Phylogenomics reveals the evolutionary origins of lichenization in chlorophyte algae.</title>
        <authorList>
            <person name="Puginier C."/>
            <person name="Libourel C."/>
            <person name="Otte J."/>
            <person name="Skaloud P."/>
            <person name="Haon M."/>
            <person name="Grisel S."/>
            <person name="Petersen M."/>
            <person name="Berrin J.G."/>
            <person name="Delaux P.M."/>
            <person name="Dal Grande F."/>
            <person name="Keller J."/>
        </authorList>
    </citation>
    <scope>NUCLEOTIDE SEQUENCE [LARGE SCALE GENOMIC DNA]</scope>
    <source>
        <strain evidence="4 5">SAG 2145</strain>
    </source>
</reference>
<feature type="domain" description="Fibronectin type-III" evidence="3">
    <location>
        <begin position="992"/>
        <end position="1094"/>
    </location>
</feature>
<feature type="compositionally biased region" description="Pro residues" evidence="1">
    <location>
        <begin position="892"/>
        <end position="901"/>
    </location>
</feature>
<feature type="domain" description="Fibronectin type-III" evidence="3">
    <location>
        <begin position="897"/>
        <end position="988"/>
    </location>
</feature>
<evidence type="ECO:0000256" key="2">
    <source>
        <dbReference type="SAM" id="Phobius"/>
    </source>
</evidence>
<sequence length="1212" mass="128550">MDSGEPAASSSTLPQAGRQSHIPLPVGSLEQPGSGMTASGRPESPLRRERSSEDLQVRTPPQSEGLKAGPEDHPVICPYPIFGRPQAPVVESVDTHSLSLSWAPVQLQGQGGNCLDEAEILTCGVGYSLEMQLVGTVDETAVSQPVEDRWSCCHRGSDLNTQVNGLRPGRKYAFRLQIHPIIVPPWSAPPEPQEPSPPMTCSTPATAPSPPHAPTVSARDRRILTFKWRPPDEPGGPAITAYHFQISPPPDVEDELKQDGAFAEVYVGKDIRCRIPRLMAGTVYITRVKAVNMVGESGWSELAECMTAASVPNQPEAPYITTSTTTSAILGWQAPCDNGAPILHYQVECDDGAEGSYNLVYTGPETGLEAEGLESGLTYRFRVTAFNAAGRSLAGQPAFVQTAPQAPGAPSQVRALGSNLTSATIVWAGPDEDGGSPITHYAVQLQPASPAALADGMPPEWVVVYTGRSAACTAGGLRAGCTYCVRVCAFNLVGEGAFSVPVNISTAADVAWQPSPPQASQRWQHALQLAWQPPRHDGGSAIQAYRLEGCRVGALEVARQGQRTVASKGKQALQPLFAPMHLPHAALDCTATVHGLECGTEYLFRVHAVNRLGASPVSQPGRAQTQAAAPSQPLPPEAQGSPGPSSIRLTWDEPYHNGAWISSYTLQQSMPSWHLPQDMNRRDVHDGTNGHLAASSASDTPTTAQEANAVCTPSQSSSEPDLDSGGADHSMPMANGHGPHCSSTVAYEGPDRQTEVKGLEPACKYVFKVRASNAAGPSRWSETCTIATSAAPPSCTRSVTAEGTSSEAVAVSWQEPARDNGAPVISYDVEFCSQSRSRSSPTWHPAATVPAASRHCQVEGLQSGRAYSFRVRARNDRGQSRWSEEASAATLPAPPDPCPPPTFAARTATSVRVRWEGPAEDHGAAVTSYRLQFASTGSNWRQVYTGSNTSQKVADLAPGQEYNFRVAACNAVGCGPWGAAAPVTTLLQPPQPPTSITLEADTSSSDRPVLLVHWEPATSPSDTADCASQEVECINFSEPAASPKPATCSGRATDCSLPGLHAGCTYQVRVRCIGAAGTGHGAWSQGVSLDIPGPRQMASHATDPTAVPGLPRNRRSGRDLRQLDAESPDNGATSTLKTQRVKRADSRSLGLKSAAAKAPSKYRHTWLGKAGVPPKMQRQLKELLGRSKSWAALLIVVVVIFVVYKMRDSGKL</sequence>
<dbReference type="InterPro" id="IPR036116">
    <property type="entry name" value="FN3_sf"/>
</dbReference>
<keyword evidence="2" id="KW-0472">Membrane</keyword>
<dbReference type="AlphaFoldDB" id="A0AAW1RHI3"/>
<dbReference type="InterPro" id="IPR013783">
    <property type="entry name" value="Ig-like_fold"/>
</dbReference>
<feature type="domain" description="Fibronectin type-III" evidence="3">
    <location>
        <begin position="210"/>
        <end position="310"/>
    </location>
</feature>
<feature type="region of interest" description="Disordered" evidence="1">
    <location>
        <begin position="1093"/>
        <end position="1154"/>
    </location>
</feature>
<feature type="domain" description="Fibronectin type-III" evidence="3">
    <location>
        <begin position="84"/>
        <end position="206"/>
    </location>
</feature>
<feature type="domain" description="Fibronectin type-III" evidence="3">
    <location>
        <begin position="792"/>
        <end position="893"/>
    </location>
</feature>
<feature type="compositionally biased region" description="Polar residues" evidence="1">
    <location>
        <begin position="699"/>
        <end position="719"/>
    </location>
</feature>
<gene>
    <name evidence="4" type="ORF">WJX74_006307</name>
</gene>
<comment type="caution">
    <text evidence="4">The sequence shown here is derived from an EMBL/GenBank/DDBJ whole genome shotgun (WGS) entry which is preliminary data.</text>
</comment>
<feature type="domain" description="Fibronectin type-III" evidence="3">
    <location>
        <begin position="513"/>
        <end position="628"/>
    </location>
</feature>
<feature type="domain" description="Fibronectin type-III" evidence="3">
    <location>
        <begin position="693"/>
        <end position="791"/>
    </location>
</feature>
<organism evidence="4 5">
    <name type="scientific">Apatococcus lobatus</name>
    <dbReference type="NCBI Taxonomy" id="904363"/>
    <lineage>
        <taxon>Eukaryota</taxon>
        <taxon>Viridiplantae</taxon>
        <taxon>Chlorophyta</taxon>
        <taxon>core chlorophytes</taxon>
        <taxon>Trebouxiophyceae</taxon>
        <taxon>Chlorellales</taxon>
        <taxon>Chlorellaceae</taxon>
        <taxon>Apatococcus</taxon>
    </lineage>
</organism>
<evidence type="ECO:0000256" key="1">
    <source>
        <dbReference type="SAM" id="MobiDB-lite"/>
    </source>
</evidence>
<feature type="compositionally biased region" description="Pro residues" evidence="1">
    <location>
        <begin position="185"/>
        <end position="198"/>
    </location>
</feature>
<feature type="domain" description="Fibronectin type-III" evidence="3">
    <location>
        <begin position="314"/>
        <end position="405"/>
    </location>
</feature>
<feature type="compositionally biased region" description="Polar residues" evidence="1">
    <location>
        <begin position="616"/>
        <end position="629"/>
    </location>
</feature>
<proteinExistence type="predicted"/>
<dbReference type="SMART" id="SM00060">
    <property type="entry name" value="FN3"/>
    <property type="match status" value="9"/>
</dbReference>
<feature type="compositionally biased region" description="Basic and acidic residues" evidence="1">
    <location>
        <begin position="874"/>
        <end position="884"/>
    </location>
</feature>
<dbReference type="PROSITE" id="PS50853">
    <property type="entry name" value="FN3"/>
    <property type="match status" value="9"/>
</dbReference>
<accession>A0AAW1RHI3</accession>
<feature type="compositionally biased region" description="Basic and acidic residues" evidence="1">
    <location>
        <begin position="679"/>
        <end position="688"/>
    </location>
</feature>
<dbReference type="PANTHER" id="PTHR24099">
    <property type="entry name" value="E3 UBIQUITIN-PROTEIN LIGASE TRIM36-RELATED"/>
    <property type="match status" value="1"/>
</dbReference>
<keyword evidence="2" id="KW-1133">Transmembrane helix</keyword>
<dbReference type="Pfam" id="PF00041">
    <property type="entry name" value="fn3"/>
    <property type="match status" value="6"/>
</dbReference>
<feature type="compositionally biased region" description="Basic and acidic residues" evidence="1">
    <location>
        <begin position="44"/>
        <end position="56"/>
    </location>
</feature>
<dbReference type="SUPFAM" id="SSF49265">
    <property type="entry name" value="Fibronectin type III"/>
    <property type="match status" value="5"/>
</dbReference>
<keyword evidence="2" id="KW-0812">Transmembrane</keyword>